<reference evidence="2 3" key="2">
    <citation type="submission" date="2024-03" db="EMBL/GenBank/DDBJ databases">
        <title>The Genome Sequence of Enterococcus sp. DIV0205d.</title>
        <authorList>
            <consortium name="The Broad Institute Genomics Platform"/>
            <consortium name="The Broad Institute Microbial Omics Core"/>
            <consortium name="The Broad Institute Genomic Center for Infectious Diseases"/>
            <person name="Earl A."/>
            <person name="Manson A."/>
            <person name="Gilmore M."/>
            <person name="Schwartman J."/>
            <person name="Shea T."/>
            <person name="Abouelleil A."/>
            <person name="Cao P."/>
            <person name="Chapman S."/>
            <person name="Cusick C."/>
            <person name="Young S."/>
            <person name="Neafsey D."/>
            <person name="Nusbaum C."/>
            <person name="Birren B."/>
        </authorList>
    </citation>
    <scope>NUCLEOTIDE SEQUENCE [LARGE SCALE GENOMIC DNA]</scope>
    <source>
        <strain evidence="2 3">7F3_DIV0205</strain>
    </source>
</reference>
<dbReference type="Proteomes" id="UP000194948">
    <property type="component" value="Chromosome"/>
</dbReference>
<dbReference type="PROSITE" id="PS50943">
    <property type="entry name" value="HTH_CROC1"/>
    <property type="match status" value="1"/>
</dbReference>
<dbReference type="InterPro" id="IPR001387">
    <property type="entry name" value="Cro/C1-type_HTH"/>
</dbReference>
<name>A0AAQ3W5M3_9ENTE</name>
<dbReference type="Gene3D" id="1.25.40.400">
    <property type="match status" value="1"/>
</dbReference>
<gene>
    <name evidence="2" type="ORF">A5821_000343</name>
</gene>
<dbReference type="EMBL" id="CP147244">
    <property type="protein sequence ID" value="WYJ99266.1"/>
    <property type="molecule type" value="Genomic_DNA"/>
</dbReference>
<dbReference type="InterPro" id="IPR053163">
    <property type="entry name" value="HTH-type_regulator_Rgg"/>
</dbReference>
<protein>
    <recommendedName>
        <fullName evidence="1">HTH cro/C1-type domain-containing protein</fullName>
    </recommendedName>
</protein>
<reference evidence="3" key="1">
    <citation type="submission" date="2017-05" db="EMBL/GenBank/DDBJ databases">
        <title>The Genome Sequence of EEnterococcus faecalis 9F2_4866.</title>
        <authorList>
            <consortium name="The Broad Institute Genomics Platform"/>
            <consortium name="The Broad Institute Genomic Center for Infectious Diseases"/>
            <person name="Earl A."/>
            <person name="Manson A."/>
            <person name="Schwartman J."/>
            <person name="Gilmore M."/>
            <person name="Abouelleil A."/>
            <person name="Cao P."/>
            <person name="Chapman S."/>
            <person name="Cusick C."/>
            <person name="Shea T."/>
            <person name="Young S."/>
            <person name="Neafsey D."/>
            <person name="Nusbaum C."/>
            <person name="Birren B."/>
        </authorList>
    </citation>
    <scope>NUCLEOTIDE SEQUENCE [LARGE SCALE GENOMIC DNA]</scope>
    <source>
        <strain evidence="3">7F3_DIV0205</strain>
    </source>
</reference>
<dbReference type="SMART" id="SM00530">
    <property type="entry name" value="HTH_XRE"/>
    <property type="match status" value="1"/>
</dbReference>
<dbReference type="Pfam" id="PF01381">
    <property type="entry name" value="HTH_3"/>
    <property type="match status" value="1"/>
</dbReference>
<dbReference type="InterPro" id="IPR010982">
    <property type="entry name" value="Lambda_DNA-bd_dom_sf"/>
</dbReference>
<dbReference type="AlphaFoldDB" id="A0AAQ3W5M3"/>
<accession>A0AAQ3W5M3</accession>
<dbReference type="CDD" id="cd00093">
    <property type="entry name" value="HTH_XRE"/>
    <property type="match status" value="1"/>
</dbReference>
<dbReference type="Gene3D" id="1.10.260.40">
    <property type="entry name" value="lambda repressor-like DNA-binding domains"/>
    <property type="match status" value="1"/>
</dbReference>
<dbReference type="PANTHER" id="PTHR37038">
    <property type="entry name" value="TRANSCRIPTIONAL REGULATOR-RELATED"/>
    <property type="match status" value="1"/>
</dbReference>
<dbReference type="InterPro" id="IPR011990">
    <property type="entry name" value="TPR-like_helical_dom_sf"/>
</dbReference>
<feature type="domain" description="HTH cro/C1-type" evidence="1">
    <location>
        <begin position="10"/>
        <end position="63"/>
    </location>
</feature>
<dbReference type="SUPFAM" id="SSF47413">
    <property type="entry name" value="lambda repressor-like DNA-binding domains"/>
    <property type="match status" value="1"/>
</dbReference>
<evidence type="ECO:0000313" key="3">
    <source>
        <dbReference type="Proteomes" id="UP000194948"/>
    </source>
</evidence>
<evidence type="ECO:0000313" key="2">
    <source>
        <dbReference type="EMBL" id="WYJ99266.1"/>
    </source>
</evidence>
<proteinExistence type="predicted"/>
<dbReference type="SUPFAM" id="SSF48452">
    <property type="entry name" value="TPR-like"/>
    <property type="match status" value="1"/>
</dbReference>
<sequence>MQVLTDGEVLRKLRKLRGLSQKECCHGIVSRHTYSRIERNQTNLQFQIFTELLERLNTSYADFLFLKKEKERLNIYRQKLSSLNKKNIQENDPLELYAYFEKNKNKSIQNFHYYLLCKKKMEKLDFDQIEKINMTDLNQLTMYINNLTFFSILDLNLISDMSDYLTYDTIKKGSLKAIKKLTYNNLTLAYQQAVHQFFYSITSVALKNEDYTFTKYLLKQTNNFLSFFPDHYFLLFSHVNRHTLNYKLSQNNYYLSKLFILKDCMKELKDEQSVKQIENQIKLLLQHSSSHPTPTTILH</sequence>
<dbReference type="RefSeq" id="WP_086312792.1">
    <property type="nucleotide sequence ID" value="NZ_CP147244.1"/>
</dbReference>
<evidence type="ECO:0000259" key="1">
    <source>
        <dbReference type="PROSITE" id="PS50943"/>
    </source>
</evidence>
<dbReference type="GO" id="GO:0003677">
    <property type="term" value="F:DNA binding"/>
    <property type="evidence" value="ECO:0007669"/>
    <property type="project" value="InterPro"/>
</dbReference>
<organism evidence="2 3">
    <name type="scientific">Candidatus Enterococcus palustris</name>
    <dbReference type="NCBI Taxonomy" id="1834189"/>
    <lineage>
        <taxon>Bacteria</taxon>
        <taxon>Bacillati</taxon>
        <taxon>Bacillota</taxon>
        <taxon>Bacilli</taxon>
        <taxon>Lactobacillales</taxon>
        <taxon>Enterococcaceae</taxon>
        <taxon>Enterococcus</taxon>
    </lineage>
</organism>
<keyword evidence="3" id="KW-1185">Reference proteome</keyword>